<evidence type="ECO:0000313" key="2">
    <source>
        <dbReference type="Proteomes" id="UP000195321"/>
    </source>
</evidence>
<dbReference type="EMBL" id="MWPX01000064">
    <property type="protein sequence ID" value="OUM46058.1"/>
    <property type="molecule type" value="Genomic_DNA"/>
</dbReference>
<evidence type="ECO:0000313" key="1">
    <source>
        <dbReference type="EMBL" id="OUM46058.1"/>
    </source>
</evidence>
<name>A0A1Y3M6M3_9BACI</name>
<protein>
    <submittedName>
        <fullName evidence="1">Peptide-binding protein</fullName>
    </submittedName>
</protein>
<sequence length="52" mass="6013">MLEEGMKEEDTMFTEYPLIPIMFPTDSYLQKLSVSGLEYMIGSEPSLRHAKK</sequence>
<proteinExistence type="predicted"/>
<comment type="caution">
    <text evidence="1">The sequence shown here is derived from an EMBL/GenBank/DDBJ whole genome shotgun (WGS) entry which is preliminary data.</text>
</comment>
<reference evidence="1 2" key="1">
    <citation type="submission" date="2017-02" db="EMBL/GenBank/DDBJ databases">
        <title>Bacillus pseudomycoides isolate FSL K6-0042.</title>
        <authorList>
            <person name="Kovac J."/>
        </authorList>
    </citation>
    <scope>NUCLEOTIDE SEQUENCE [LARGE SCALE GENOMIC DNA]</scope>
    <source>
        <strain evidence="1 2">FSL K6-0042</strain>
    </source>
</reference>
<organism evidence="1 2">
    <name type="scientific">Bacillus pseudomycoides</name>
    <dbReference type="NCBI Taxonomy" id="64104"/>
    <lineage>
        <taxon>Bacteria</taxon>
        <taxon>Bacillati</taxon>
        <taxon>Bacillota</taxon>
        <taxon>Bacilli</taxon>
        <taxon>Bacillales</taxon>
        <taxon>Bacillaceae</taxon>
        <taxon>Bacillus</taxon>
        <taxon>Bacillus cereus group</taxon>
    </lineage>
</organism>
<accession>A0A1Y3M6M3</accession>
<dbReference type="AlphaFoldDB" id="A0A1Y3M6M3"/>
<dbReference type="Proteomes" id="UP000195321">
    <property type="component" value="Unassembled WGS sequence"/>
</dbReference>
<gene>
    <name evidence="1" type="ORF">BW425_25900</name>
</gene>